<evidence type="ECO:0000313" key="2">
    <source>
        <dbReference type="EMBL" id="KAF6760846.1"/>
    </source>
</evidence>
<evidence type="ECO:0000313" key="3">
    <source>
        <dbReference type="Proteomes" id="UP000521943"/>
    </source>
</evidence>
<dbReference type="Pfam" id="PF17667">
    <property type="entry name" value="Pkinase_fungal"/>
    <property type="match status" value="1"/>
</dbReference>
<dbReference type="Proteomes" id="UP000521943">
    <property type="component" value="Unassembled WGS sequence"/>
</dbReference>
<dbReference type="InterPro" id="IPR040976">
    <property type="entry name" value="Pkinase_fungal"/>
</dbReference>
<gene>
    <name evidence="2" type="ORF">DFP72DRAFT_1062585</name>
</gene>
<name>A0A8H6IBK8_9AGAR</name>
<dbReference type="OrthoDB" id="5584477at2759"/>
<reference evidence="2 3" key="1">
    <citation type="submission" date="2020-07" db="EMBL/GenBank/DDBJ databases">
        <title>Comparative genomics of pyrophilous fungi reveals a link between fire events and developmental genes.</title>
        <authorList>
            <consortium name="DOE Joint Genome Institute"/>
            <person name="Steindorff A.S."/>
            <person name="Carver A."/>
            <person name="Calhoun S."/>
            <person name="Stillman K."/>
            <person name="Liu H."/>
            <person name="Lipzen A."/>
            <person name="Pangilinan J."/>
            <person name="Labutti K."/>
            <person name="Bruns T.D."/>
            <person name="Grigoriev I.V."/>
        </authorList>
    </citation>
    <scope>NUCLEOTIDE SEQUENCE [LARGE SCALE GENOMIC DNA]</scope>
    <source>
        <strain evidence="2 3">CBS 144469</strain>
    </source>
</reference>
<dbReference type="AlphaFoldDB" id="A0A8H6IBK8"/>
<proteinExistence type="predicted"/>
<keyword evidence="3" id="KW-1185">Reference proteome</keyword>
<sequence length="170" mass="18391">MAINPAGPSFSLPSGGDDIGFDNVASVFDVRPDADPDILSSTEQDLLQVAALDRESETRVRLVHCDHSGGYKTTWLNIHDDPHTFIRLVLGLSSPRESVLGLDTSVQWTVKNGIRTSGTIATLDASGKKIKYPLAIDVATRRSVARGRLSGACFYVSMIRLLGAAEFVLY</sequence>
<accession>A0A8H6IBK8</accession>
<comment type="caution">
    <text evidence="2">The sequence shown here is derived from an EMBL/GenBank/DDBJ whole genome shotgun (WGS) entry which is preliminary data.</text>
</comment>
<organism evidence="2 3">
    <name type="scientific">Ephemerocybe angulata</name>
    <dbReference type="NCBI Taxonomy" id="980116"/>
    <lineage>
        <taxon>Eukaryota</taxon>
        <taxon>Fungi</taxon>
        <taxon>Dikarya</taxon>
        <taxon>Basidiomycota</taxon>
        <taxon>Agaricomycotina</taxon>
        <taxon>Agaricomycetes</taxon>
        <taxon>Agaricomycetidae</taxon>
        <taxon>Agaricales</taxon>
        <taxon>Agaricineae</taxon>
        <taxon>Psathyrellaceae</taxon>
        <taxon>Ephemerocybe</taxon>
    </lineage>
</organism>
<evidence type="ECO:0000259" key="1">
    <source>
        <dbReference type="Pfam" id="PF17667"/>
    </source>
</evidence>
<dbReference type="EMBL" id="JACGCI010000011">
    <property type="protein sequence ID" value="KAF6760846.1"/>
    <property type="molecule type" value="Genomic_DNA"/>
</dbReference>
<feature type="domain" description="Fungal-type protein kinase" evidence="1">
    <location>
        <begin position="58"/>
        <end position="148"/>
    </location>
</feature>
<protein>
    <recommendedName>
        <fullName evidence="1">Fungal-type protein kinase domain-containing protein</fullName>
    </recommendedName>
</protein>